<dbReference type="InterPro" id="IPR005651">
    <property type="entry name" value="Trm112-like"/>
</dbReference>
<name>A0AAJ1U9D3_9RHOB</name>
<sequence length="51" mass="5865">MLEALVCPRTQMRLEYDAEKQELISRSANLAYPIRDGIPVMLVDEARTLED</sequence>
<proteinExistence type="inferred from homology"/>
<dbReference type="Proteomes" id="UP001227162">
    <property type="component" value="Unassembled WGS sequence"/>
</dbReference>
<dbReference type="PANTHER" id="PTHR33505:SF4">
    <property type="entry name" value="PROTEIN PREY, MITOCHONDRIAL"/>
    <property type="match status" value="1"/>
</dbReference>
<dbReference type="Pfam" id="PF03966">
    <property type="entry name" value="Trm112p"/>
    <property type="match status" value="1"/>
</dbReference>
<evidence type="ECO:0000313" key="2">
    <source>
        <dbReference type="EMBL" id="MDQ2094200.1"/>
    </source>
</evidence>
<dbReference type="FunFam" id="2.20.25.10:FF:000002">
    <property type="entry name" value="UPF0434 protein YcaR"/>
    <property type="match status" value="1"/>
</dbReference>
<dbReference type="GO" id="GO:0005829">
    <property type="term" value="C:cytosol"/>
    <property type="evidence" value="ECO:0007669"/>
    <property type="project" value="TreeGrafter"/>
</dbReference>
<keyword evidence="3" id="KW-1185">Reference proteome</keyword>
<accession>A0AAJ1U9D3</accession>
<reference evidence="2" key="2">
    <citation type="submission" date="2023-04" db="EMBL/GenBank/DDBJ databases">
        <title>'Rhodoalgimonas zhirmunskyi' gen. nov., isolated from a red alga.</title>
        <authorList>
            <person name="Nedashkovskaya O.I."/>
            <person name="Otstavnykh N.Y."/>
            <person name="Bystritskaya E.P."/>
            <person name="Balabanova L.A."/>
            <person name="Isaeva M.P."/>
        </authorList>
    </citation>
    <scope>NUCLEOTIDE SEQUENCE</scope>
    <source>
        <strain evidence="2">10Alg 79</strain>
    </source>
</reference>
<dbReference type="PANTHER" id="PTHR33505">
    <property type="entry name" value="ZGC:162634"/>
    <property type="match status" value="1"/>
</dbReference>
<organism evidence="2 3">
    <name type="scientific">Rhodalgimonas zhirmunskyi</name>
    <dbReference type="NCBI Taxonomy" id="2964767"/>
    <lineage>
        <taxon>Bacteria</taxon>
        <taxon>Pseudomonadati</taxon>
        <taxon>Pseudomonadota</taxon>
        <taxon>Alphaproteobacteria</taxon>
        <taxon>Rhodobacterales</taxon>
        <taxon>Roseobacteraceae</taxon>
        <taxon>Rhodalgimonas</taxon>
    </lineage>
</organism>
<dbReference type="RefSeq" id="WP_317626170.1">
    <property type="nucleotide sequence ID" value="NZ_JANFFA010000002.1"/>
</dbReference>
<dbReference type="Gene3D" id="2.20.25.10">
    <property type="match status" value="1"/>
</dbReference>
<comment type="caution">
    <text evidence="2">The sequence shown here is derived from an EMBL/GenBank/DDBJ whole genome shotgun (WGS) entry which is preliminary data.</text>
</comment>
<protein>
    <recommendedName>
        <fullName evidence="1">UPF0434 protein NOI20_08770</fullName>
    </recommendedName>
</protein>
<comment type="similarity">
    <text evidence="1">Belongs to the UPF0434 family.</text>
</comment>
<dbReference type="SUPFAM" id="SSF158997">
    <property type="entry name" value="Trm112p-like"/>
    <property type="match status" value="1"/>
</dbReference>
<dbReference type="HAMAP" id="MF_01187">
    <property type="entry name" value="UPF0434"/>
    <property type="match status" value="1"/>
</dbReference>
<reference evidence="2" key="1">
    <citation type="submission" date="2022-07" db="EMBL/GenBank/DDBJ databases">
        <authorList>
            <person name="Otstavnykh N."/>
            <person name="Isaeva M."/>
            <person name="Bystritskaya E."/>
        </authorList>
    </citation>
    <scope>NUCLEOTIDE SEQUENCE</scope>
    <source>
        <strain evidence="2">10Alg 79</strain>
    </source>
</reference>
<gene>
    <name evidence="2" type="ORF">NOI20_08770</name>
</gene>
<dbReference type="AlphaFoldDB" id="A0AAJ1U9D3"/>
<dbReference type="EMBL" id="JANFFA010000002">
    <property type="protein sequence ID" value="MDQ2094200.1"/>
    <property type="molecule type" value="Genomic_DNA"/>
</dbReference>
<evidence type="ECO:0000256" key="1">
    <source>
        <dbReference type="HAMAP-Rule" id="MF_01187"/>
    </source>
</evidence>
<evidence type="ECO:0000313" key="3">
    <source>
        <dbReference type="Proteomes" id="UP001227162"/>
    </source>
</evidence>